<dbReference type="GO" id="GO:0000272">
    <property type="term" value="P:polysaccharide catabolic process"/>
    <property type="evidence" value="ECO:0007669"/>
    <property type="project" value="UniProtKB-KW"/>
</dbReference>
<keyword evidence="17" id="KW-1185">Reference proteome</keyword>
<evidence type="ECO:0000256" key="7">
    <source>
        <dbReference type="ARBA" id="ARBA00023277"/>
    </source>
</evidence>
<name>A0A6M0QAP2_9BACI</name>
<comment type="similarity">
    <text evidence="2 13">Belongs to the glycosyl hydrolase 14 family.</text>
</comment>
<feature type="binding site" evidence="11">
    <location>
        <position position="353"/>
    </location>
    <ligand>
        <name>substrate</name>
    </ligand>
</feature>
<dbReference type="Proteomes" id="UP000481043">
    <property type="component" value="Unassembled WGS sequence"/>
</dbReference>
<evidence type="ECO:0000256" key="10">
    <source>
        <dbReference type="PIRSR" id="PIRSR600125-1"/>
    </source>
</evidence>
<keyword evidence="7 13" id="KW-0119">Carbohydrate metabolism</keyword>
<evidence type="ECO:0000256" key="1">
    <source>
        <dbReference type="ARBA" id="ARBA00000546"/>
    </source>
</evidence>
<evidence type="ECO:0000313" key="16">
    <source>
        <dbReference type="EMBL" id="NEY73434.1"/>
    </source>
</evidence>
<evidence type="ECO:0000256" key="9">
    <source>
        <dbReference type="ARBA" id="ARBA00023326"/>
    </source>
</evidence>
<evidence type="ECO:0000259" key="15">
    <source>
        <dbReference type="PROSITE" id="PS51166"/>
    </source>
</evidence>
<dbReference type="Gene3D" id="3.20.20.80">
    <property type="entry name" value="Glycosidases"/>
    <property type="match status" value="1"/>
</dbReference>
<protein>
    <recommendedName>
        <fullName evidence="3 13">Beta-amylase</fullName>
        <ecNumber evidence="3 13">3.2.1.2</ecNumber>
    </recommendedName>
</protein>
<feature type="binding site" evidence="11">
    <location>
        <position position="110"/>
    </location>
    <ligand>
        <name>substrate</name>
    </ligand>
</feature>
<dbReference type="PROSITE" id="PS00506">
    <property type="entry name" value="BETA_AMYLASE_1"/>
    <property type="match status" value="1"/>
</dbReference>
<dbReference type="Pfam" id="PF00686">
    <property type="entry name" value="CBM_20"/>
    <property type="match status" value="1"/>
</dbReference>
<feature type="binding site" evidence="11">
    <location>
        <position position="310"/>
    </location>
    <ligand>
        <name>substrate</name>
    </ligand>
</feature>
<dbReference type="EMBL" id="JAAIWM010000007">
    <property type="protein sequence ID" value="NEY73434.1"/>
    <property type="molecule type" value="Genomic_DNA"/>
</dbReference>
<feature type="binding site" evidence="12">
    <location>
        <position position="165"/>
    </location>
    <ligand>
        <name>Ca(2+)</name>
        <dbReference type="ChEBI" id="CHEBI:29108"/>
    </ligand>
</feature>
<evidence type="ECO:0000256" key="12">
    <source>
        <dbReference type="PIRSR" id="PIRSR600125-3"/>
    </source>
</evidence>
<evidence type="ECO:0000256" key="6">
    <source>
        <dbReference type="ARBA" id="ARBA00022801"/>
    </source>
</evidence>
<evidence type="ECO:0000256" key="13">
    <source>
        <dbReference type="RuleBase" id="RU000509"/>
    </source>
</evidence>
<dbReference type="PROSITE" id="PS51166">
    <property type="entry name" value="CBM20"/>
    <property type="match status" value="1"/>
</dbReference>
<dbReference type="Gene3D" id="2.60.40.10">
    <property type="entry name" value="Immunoglobulins"/>
    <property type="match status" value="1"/>
</dbReference>
<sequence>MKTFLKHMSIRLAIILLIATSIFATPASADIESNYKAYVMAPLTKITDWTAFANQLATLKNNGVYALTTDVWWGDVESAGDNTFNWSYYRQYAQVVRNSGLKWVPILSTHQCGGNVGDDCNIPLPSWVWSKGTQDLLTHKSETGYVNRETLSPWASGVISTQYNELYRSFAQNFADYKDIIVKIYLSGGPAGELRFPSYVSADGFNYPNRGKLQAYTETAKNDFRNAMQTKYGTLSSLNTAWQTNLTSWSSVSPPTDGDNFFTSGAAYNKQYGKDFMAWYQGVLVKHLALIAQAAQTNFGSTFGVPIGAKIAGIHWKMNDPYMPRSAEYSAGYYNYATILDQFKTSNLDLTFTCLEMDDNSAYTSPYYSAPKSLVTQIANLATQRGIVLNGENALAISSSDAGYSISRYQNAAQHLFNEGFSGFTLLRLANIVNADGSKTAEMDRFRDILVVKPINVEFTVRYAPTVNGDTVYVTGNRWETGMWNSSDGKMIKLSWDSTNQVWRGTGTIAAGRYNEFKAVIVKSNGSMNWEPGSNNIWTTPSTNSNYIINW</sequence>
<dbReference type="PANTHER" id="PTHR31352:SF1">
    <property type="entry name" value="BETA-AMYLASE 3, CHLOROPLASTIC"/>
    <property type="match status" value="1"/>
</dbReference>
<reference evidence="16 17" key="1">
    <citation type="submission" date="2020-02" db="EMBL/GenBank/DDBJ databases">
        <title>Bacillus aquiflavi sp. nov., isolated from yellow water of strong flavor Chinese baijiu in Yibin region of China.</title>
        <authorList>
            <person name="Xie J."/>
        </authorList>
    </citation>
    <scope>NUCLEOTIDE SEQUENCE [LARGE SCALE GENOMIC DNA]</scope>
    <source>
        <strain evidence="16 17">SA4</strain>
    </source>
</reference>
<dbReference type="RefSeq" id="WP_163180975.1">
    <property type="nucleotide sequence ID" value="NZ_JAAIWM010000007.1"/>
</dbReference>
<dbReference type="InterPro" id="IPR017853">
    <property type="entry name" value="GH"/>
</dbReference>
<evidence type="ECO:0000256" key="4">
    <source>
        <dbReference type="ARBA" id="ARBA00022723"/>
    </source>
</evidence>
<dbReference type="InterPro" id="IPR013783">
    <property type="entry name" value="Ig-like_fold"/>
</dbReference>
<feature type="binding site" evidence="11">
    <location>
        <position position="70"/>
    </location>
    <ligand>
        <name>substrate</name>
    </ligand>
</feature>
<feature type="binding site" evidence="12">
    <location>
        <position position="81"/>
    </location>
    <ligand>
        <name>Ca(2+)</name>
        <dbReference type="ChEBI" id="CHEBI:29108"/>
    </ligand>
</feature>
<dbReference type="InterPro" id="IPR001554">
    <property type="entry name" value="Glyco_hydro_14"/>
</dbReference>
<accession>A0A6M0QAP2</accession>
<dbReference type="SUPFAM" id="SSF51445">
    <property type="entry name" value="(Trans)glycosidases"/>
    <property type="match status" value="1"/>
</dbReference>
<comment type="cofactor">
    <cofactor evidence="12">
        <name>Ca(2+)</name>
        <dbReference type="ChEBI" id="CHEBI:29108"/>
    </cofactor>
    <text evidence="12">Binds 1 Ca(2+) ion per subunit.</text>
</comment>
<feature type="active site" description="Proton donor" evidence="10">
    <location>
        <position position="193"/>
    </location>
</feature>
<evidence type="ECO:0000313" key="17">
    <source>
        <dbReference type="Proteomes" id="UP000481043"/>
    </source>
</evidence>
<dbReference type="InterPro" id="IPR002044">
    <property type="entry name" value="CBM20"/>
</dbReference>
<keyword evidence="9 13" id="KW-0624">Polysaccharide degradation</keyword>
<keyword evidence="6 13" id="KW-0378">Hydrolase</keyword>
<evidence type="ECO:0000256" key="2">
    <source>
        <dbReference type="ARBA" id="ARBA00005652"/>
    </source>
</evidence>
<evidence type="ECO:0000256" key="14">
    <source>
        <dbReference type="SAM" id="SignalP"/>
    </source>
</evidence>
<dbReference type="PRINTS" id="PR00841">
    <property type="entry name" value="GLHYDLASE14A"/>
</dbReference>
<feature type="domain" description="CBM20" evidence="15">
    <location>
        <begin position="449"/>
        <end position="551"/>
    </location>
</feature>
<keyword evidence="8 13" id="KW-0326">Glycosidase</keyword>
<proteinExistence type="inferred from homology"/>
<dbReference type="InterPro" id="IPR000125">
    <property type="entry name" value="Glyco_hydro_14A_bac"/>
</dbReference>
<comment type="caution">
    <text evidence="16">The sequence shown here is derived from an EMBL/GenBank/DDBJ whole genome shotgun (WGS) entry which is preliminary data.</text>
</comment>
<dbReference type="AlphaFoldDB" id="A0A6M0QAP2"/>
<dbReference type="SMART" id="SM01065">
    <property type="entry name" value="CBM_2"/>
    <property type="match status" value="1"/>
</dbReference>
<gene>
    <name evidence="16" type="ORF">G4D63_16995</name>
</gene>
<dbReference type="EC" id="3.2.1.2" evidence="3 13"/>
<dbReference type="InterPro" id="IPR018238">
    <property type="entry name" value="Glyco_hydro_14_CS"/>
</dbReference>
<feature type="binding site" evidence="11">
    <location>
        <position position="118"/>
    </location>
    <ligand>
        <name>substrate</name>
    </ligand>
</feature>
<dbReference type="GO" id="GO:2001070">
    <property type="term" value="F:starch binding"/>
    <property type="evidence" value="ECO:0007669"/>
    <property type="project" value="InterPro"/>
</dbReference>
<dbReference type="Pfam" id="PF01373">
    <property type="entry name" value="Glyco_hydro_14"/>
    <property type="match status" value="1"/>
</dbReference>
<dbReference type="SUPFAM" id="SSF49452">
    <property type="entry name" value="Starch-binding domain-like"/>
    <property type="match status" value="1"/>
</dbReference>
<dbReference type="InterPro" id="IPR013784">
    <property type="entry name" value="Carb-bd-like_fold"/>
</dbReference>
<keyword evidence="4 12" id="KW-0479">Metal-binding</keyword>
<feature type="binding site" evidence="11">
    <location>
        <position position="315"/>
    </location>
    <ligand>
        <name>substrate</name>
    </ligand>
</feature>
<dbReference type="GO" id="GO:0016161">
    <property type="term" value="F:beta-amylase activity"/>
    <property type="evidence" value="ECO:0007669"/>
    <property type="project" value="UniProtKB-EC"/>
</dbReference>
<comment type="catalytic activity">
    <reaction evidence="1 13">
        <text>Hydrolysis of (1-&gt;4)-alpha-D-glucosidic linkages in polysaccharides so as to remove successive maltose units from the non-reducing ends of the chains.</text>
        <dbReference type="EC" id="3.2.1.2"/>
    </reaction>
</comment>
<keyword evidence="5 14" id="KW-0732">Signal</keyword>
<evidence type="ECO:0000256" key="5">
    <source>
        <dbReference type="ARBA" id="ARBA00022729"/>
    </source>
</evidence>
<keyword evidence="12" id="KW-0106">Calcium</keyword>
<feature type="binding site" evidence="11">
    <location>
        <position position="428"/>
    </location>
    <ligand>
        <name>substrate</name>
    </ligand>
</feature>
<dbReference type="PANTHER" id="PTHR31352">
    <property type="entry name" value="BETA-AMYLASE 1, CHLOROPLASTIC"/>
    <property type="match status" value="1"/>
</dbReference>
<feature type="active site" description="Proton acceptor" evidence="10">
    <location>
        <position position="392"/>
    </location>
</feature>
<evidence type="ECO:0000256" key="11">
    <source>
        <dbReference type="PIRSR" id="PIRSR600125-2"/>
    </source>
</evidence>
<dbReference type="GO" id="GO:0046872">
    <property type="term" value="F:metal ion binding"/>
    <property type="evidence" value="ECO:0007669"/>
    <property type="project" value="UniProtKB-KW"/>
</dbReference>
<evidence type="ECO:0000256" key="8">
    <source>
        <dbReference type="ARBA" id="ARBA00023295"/>
    </source>
</evidence>
<evidence type="ECO:0000256" key="3">
    <source>
        <dbReference type="ARBA" id="ARBA00012594"/>
    </source>
</evidence>
<feature type="binding site" evidence="11">
    <location>
        <begin position="393"/>
        <end position="394"/>
    </location>
    <ligand>
        <name>substrate</name>
    </ligand>
</feature>
<feature type="chain" id="PRO_5027038801" description="Beta-amylase" evidence="14">
    <location>
        <begin position="30"/>
        <end position="551"/>
    </location>
</feature>
<organism evidence="16 17">
    <name type="scientific">Bacillus mesophilus</name>
    <dbReference type="NCBI Taxonomy" id="1808955"/>
    <lineage>
        <taxon>Bacteria</taxon>
        <taxon>Bacillati</taxon>
        <taxon>Bacillota</taxon>
        <taxon>Bacilli</taxon>
        <taxon>Bacillales</taxon>
        <taxon>Bacillaceae</taxon>
        <taxon>Bacillus</taxon>
    </lineage>
</organism>
<feature type="signal peptide" evidence="14">
    <location>
        <begin position="1"/>
        <end position="29"/>
    </location>
</feature>
<dbReference type="PRINTS" id="PR00750">
    <property type="entry name" value="BETAAMYLASE"/>
</dbReference>
<feature type="binding site" evidence="12">
    <location>
        <position position="77"/>
    </location>
    <ligand>
        <name>Ca(2+)</name>
        <dbReference type="ChEBI" id="CHEBI:29108"/>
    </ligand>
</feature>